<name>A0A245ZHJ5_9SPHN</name>
<gene>
    <name evidence="1" type="ORF">SPDO_21960</name>
</gene>
<comment type="caution">
    <text evidence="1">The sequence shown here is derived from an EMBL/GenBank/DDBJ whole genome shotgun (WGS) entry which is preliminary data.</text>
</comment>
<evidence type="ECO:0000313" key="1">
    <source>
        <dbReference type="EMBL" id="OWK29215.1"/>
    </source>
</evidence>
<dbReference type="EMBL" id="NBBI01000004">
    <property type="protein sequence ID" value="OWK29215.1"/>
    <property type="molecule type" value="Genomic_DNA"/>
</dbReference>
<evidence type="ECO:0000313" key="2">
    <source>
        <dbReference type="Proteomes" id="UP000197290"/>
    </source>
</evidence>
<sequence length="52" mass="5819">MNAVFQSEAECNKLGKDISESCSFEDKSLKSFSTCIPESVYEEKGLQSQRLP</sequence>
<organism evidence="1 2">
    <name type="scientific">Sphingomonas dokdonensis</name>
    <dbReference type="NCBI Taxonomy" id="344880"/>
    <lineage>
        <taxon>Bacteria</taxon>
        <taxon>Pseudomonadati</taxon>
        <taxon>Pseudomonadota</taxon>
        <taxon>Alphaproteobacteria</taxon>
        <taxon>Sphingomonadales</taxon>
        <taxon>Sphingomonadaceae</taxon>
        <taxon>Sphingomonas</taxon>
    </lineage>
</organism>
<reference evidence="1 2" key="1">
    <citation type="submission" date="2017-03" db="EMBL/GenBank/DDBJ databases">
        <title>Genome sequence of Sphingomonas dokdonensis DSM 21029.</title>
        <authorList>
            <person name="Poehlein A."/>
            <person name="Wuebbeler J.H."/>
            <person name="Steinbuechel A."/>
            <person name="Daniel R."/>
        </authorList>
    </citation>
    <scope>NUCLEOTIDE SEQUENCE [LARGE SCALE GENOMIC DNA]</scope>
    <source>
        <strain evidence="1 2">DSM 21029</strain>
    </source>
</reference>
<keyword evidence="2" id="KW-1185">Reference proteome</keyword>
<dbReference type="Proteomes" id="UP000197290">
    <property type="component" value="Unassembled WGS sequence"/>
</dbReference>
<proteinExistence type="predicted"/>
<protein>
    <submittedName>
        <fullName evidence="1">Uncharacterized protein</fullName>
    </submittedName>
</protein>
<accession>A0A245ZHJ5</accession>
<dbReference type="AlphaFoldDB" id="A0A245ZHJ5"/>